<comment type="caution">
    <text evidence="1">The sequence shown here is derived from an EMBL/GenBank/DDBJ whole genome shotgun (WGS) entry which is preliminary data.</text>
</comment>
<reference evidence="1 2" key="1">
    <citation type="submission" date="2020-08" db="EMBL/GenBank/DDBJ databases">
        <title>Genomic Encyclopedia of Type Strains, Phase IV (KMG-V): Genome sequencing to study the core and pangenomes of soil and plant-associated prokaryotes.</title>
        <authorList>
            <person name="Whitman W."/>
        </authorList>
    </citation>
    <scope>NUCLEOTIDE SEQUENCE [LARGE SCALE GENOMIC DNA]</scope>
    <source>
        <strain evidence="1 2">SEMIA 4087</strain>
    </source>
</reference>
<accession>A0ABR6IHC3</accession>
<keyword evidence="2" id="KW-1185">Reference proteome</keyword>
<sequence>MKADELKRLARALRWDYRVVALARDLAIASALASAATTLSRRVSPHSKPKLIVADGPVSVVDTSLRMSIVNLFRGVRNWAFMRWRRVLILPAQNRHARTVTKPTVRPKYSDIFIDPELRCYSHSAMSENPI</sequence>
<dbReference type="Proteomes" id="UP000551353">
    <property type="component" value="Unassembled WGS sequence"/>
</dbReference>
<evidence type="ECO:0000313" key="2">
    <source>
        <dbReference type="Proteomes" id="UP000551353"/>
    </source>
</evidence>
<name>A0ABR6IHC3_9HYPH</name>
<gene>
    <name evidence="1" type="ORF">GGD56_001083</name>
</gene>
<organism evidence="1 2">
    <name type="scientific">Rhizobium mongolense</name>
    <dbReference type="NCBI Taxonomy" id="57676"/>
    <lineage>
        <taxon>Bacteria</taxon>
        <taxon>Pseudomonadati</taxon>
        <taxon>Pseudomonadota</taxon>
        <taxon>Alphaproteobacteria</taxon>
        <taxon>Hyphomicrobiales</taxon>
        <taxon>Rhizobiaceae</taxon>
        <taxon>Rhizobium/Agrobacterium group</taxon>
        <taxon>Rhizobium</taxon>
    </lineage>
</organism>
<evidence type="ECO:0000313" key="1">
    <source>
        <dbReference type="EMBL" id="MBB4227263.1"/>
    </source>
</evidence>
<proteinExistence type="predicted"/>
<dbReference type="EMBL" id="JACIFX010000001">
    <property type="protein sequence ID" value="MBB4227263.1"/>
    <property type="molecule type" value="Genomic_DNA"/>
</dbReference>
<protein>
    <submittedName>
        <fullName evidence="1">Uncharacterized protein</fullName>
    </submittedName>
</protein>